<sequence>MTIKQGYLLMQYFLRFLQFNEIDTKLIRNGGDKIMNSNVISLRNVSVANSTYTGLTLEKSLVTIKSNLIFRNNARVVGGGLAINDSSRLIVSSSANLEFIDYHASYKGGGIYVKQSSESDVRFIAPNIQVLTLINNNNAGLVGSDMYGMTYNQLNFTNPHISSTGNPV</sequence>
<dbReference type="AlphaFoldDB" id="A0A1X7VWI4"/>
<dbReference type="InterPro" id="IPR011050">
    <property type="entry name" value="Pectin_lyase_fold/virulence"/>
</dbReference>
<evidence type="ECO:0008006" key="2">
    <source>
        <dbReference type="Google" id="ProtNLM"/>
    </source>
</evidence>
<dbReference type="SUPFAM" id="SSF51126">
    <property type="entry name" value="Pectin lyase-like"/>
    <property type="match status" value="1"/>
</dbReference>
<proteinExistence type="predicted"/>
<protein>
    <recommendedName>
        <fullName evidence="2">Right handed beta helix domain-containing protein</fullName>
    </recommendedName>
</protein>
<organism evidence="1">
    <name type="scientific">Amphimedon queenslandica</name>
    <name type="common">Sponge</name>
    <dbReference type="NCBI Taxonomy" id="400682"/>
    <lineage>
        <taxon>Eukaryota</taxon>
        <taxon>Metazoa</taxon>
        <taxon>Porifera</taxon>
        <taxon>Demospongiae</taxon>
        <taxon>Heteroscleromorpha</taxon>
        <taxon>Haplosclerida</taxon>
        <taxon>Niphatidae</taxon>
        <taxon>Amphimedon</taxon>
    </lineage>
</organism>
<accession>A0A1X7VWI4</accession>
<evidence type="ECO:0000313" key="1">
    <source>
        <dbReference type="EnsemblMetazoa" id="Aqu2.1.44692_001"/>
    </source>
</evidence>
<dbReference type="InParanoid" id="A0A1X7VWI4"/>
<name>A0A1X7VWI4_AMPQE</name>
<dbReference type="EnsemblMetazoa" id="Aqu2.1.44692_001">
    <property type="protein sequence ID" value="Aqu2.1.44692_001"/>
    <property type="gene ID" value="Aqu2.1.44692"/>
</dbReference>
<reference evidence="1" key="1">
    <citation type="submission" date="2017-05" db="UniProtKB">
        <authorList>
            <consortium name="EnsemblMetazoa"/>
        </authorList>
    </citation>
    <scope>IDENTIFICATION</scope>
</reference>